<evidence type="ECO:0000313" key="6">
    <source>
        <dbReference type="EMBL" id="PRW63413.1"/>
    </source>
</evidence>
<dbReference type="Proteomes" id="UP000239352">
    <property type="component" value="Unassembled WGS sequence"/>
</dbReference>
<evidence type="ECO:0000256" key="3">
    <source>
        <dbReference type="ARBA" id="ARBA00023186"/>
    </source>
</evidence>
<dbReference type="Pfam" id="PF00012">
    <property type="entry name" value="HSP70"/>
    <property type="match status" value="1"/>
</dbReference>
<keyword evidence="7" id="KW-1185">Reference proteome</keyword>
<organism evidence="6 7">
    <name type="scientific">Actinopolyspora mortivallis</name>
    <dbReference type="NCBI Taxonomy" id="33906"/>
    <lineage>
        <taxon>Bacteria</taxon>
        <taxon>Bacillati</taxon>
        <taxon>Actinomycetota</taxon>
        <taxon>Actinomycetes</taxon>
        <taxon>Actinopolysporales</taxon>
        <taxon>Actinopolysporaceae</taxon>
        <taxon>Actinopolyspora</taxon>
    </lineage>
</organism>
<dbReference type="SUPFAM" id="SSF53067">
    <property type="entry name" value="Actin-like ATPase domain"/>
    <property type="match status" value="2"/>
</dbReference>
<keyword evidence="2" id="KW-0067">ATP-binding</keyword>
<dbReference type="GO" id="GO:0140662">
    <property type="term" value="F:ATP-dependent protein folding chaperone"/>
    <property type="evidence" value="ECO:0007669"/>
    <property type="project" value="InterPro"/>
</dbReference>
<feature type="compositionally biased region" description="Pro residues" evidence="4">
    <location>
        <begin position="413"/>
        <end position="422"/>
    </location>
</feature>
<keyword evidence="5" id="KW-0812">Transmembrane</keyword>
<proteinExistence type="predicted"/>
<dbReference type="Gene3D" id="3.30.420.40">
    <property type="match status" value="2"/>
</dbReference>
<name>A0A2T0GWL1_ACTMO</name>
<feature type="region of interest" description="Disordered" evidence="4">
    <location>
        <begin position="170"/>
        <end position="199"/>
    </location>
</feature>
<feature type="transmembrane region" description="Helical" evidence="5">
    <location>
        <begin position="439"/>
        <end position="458"/>
    </location>
</feature>
<dbReference type="AlphaFoldDB" id="A0A2T0GWL1"/>
<dbReference type="InParanoid" id="A0A2T0GWL1"/>
<dbReference type="GO" id="GO:0005524">
    <property type="term" value="F:ATP binding"/>
    <property type="evidence" value="ECO:0007669"/>
    <property type="project" value="UniProtKB-KW"/>
</dbReference>
<comment type="caution">
    <text evidence="6">The sequence shown here is derived from an EMBL/GenBank/DDBJ whole genome shotgun (WGS) entry which is preliminary data.</text>
</comment>
<dbReference type="EMBL" id="PVSR01000015">
    <property type="protein sequence ID" value="PRW63413.1"/>
    <property type="molecule type" value="Genomic_DNA"/>
</dbReference>
<dbReference type="InterPro" id="IPR013126">
    <property type="entry name" value="Hsp_70_fam"/>
</dbReference>
<evidence type="ECO:0000313" key="7">
    <source>
        <dbReference type="Proteomes" id="UP000239352"/>
    </source>
</evidence>
<protein>
    <submittedName>
        <fullName evidence="6">Hsp70 family protein</fullName>
    </submittedName>
</protein>
<evidence type="ECO:0000256" key="2">
    <source>
        <dbReference type="ARBA" id="ARBA00022840"/>
    </source>
</evidence>
<dbReference type="STRING" id="1050202.GCA_000384035_03407"/>
<keyword evidence="1" id="KW-0547">Nucleotide-binding</keyword>
<keyword evidence="5" id="KW-1133">Transmembrane helix</keyword>
<evidence type="ECO:0000256" key="5">
    <source>
        <dbReference type="SAM" id="Phobius"/>
    </source>
</evidence>
<keyword evidence="3" id="KW-0143">Chaperone</keyword>
<keyword evidence="5" id="KW-0472">Membrane</keyword>
<feature type="region of interest" description="Disordered" evidence="4">
    <location>
        <begin position="408"/>
        <end position="430"/>
    </location>
</feature>
<sequence>MGRNGGRWTTPVPFPLGTTRPEVPSLVRRLPDGGYLVGEAAAQRAEAPEWTCSHFVTSLGEDAPLLLGGEFVPAQRLVATVVEWVADQVTHRHGYPPEHIAVAHNCWWGPHRTHLVHRALAELGITDVTLLPETLAVAVDYVSKQTVADGGTIVVGNTGGSGSGVAVLRKHEQSSSADLSARGPGSGLEPLGPTVESETPAGAELDELVLERVRTEFADSFARLDPADPGHRAAASRLRAECTRAREELSHRELARFSVPLPDEPGEFELSRGGYERMARARLEWLPEMLVQTVQSVSLAPEDLEAVVLAGGPARTPLLRELVRQRLHERVPAPDASGPPVRVDGSPELVAARGAAFRAAEVLSAATDRAAAGAETSVLMRVRDPGEDNPVTENEYGVDSTEAVIENASADPTVPPPRPPVEVEPMSVEPTPTKKSFKILKLTLAALLIAFGLVMTFVQGFGGQSAGPGIVQQAK</sequence>
<gene>
    <name evidence="6" type="ORF">CEP50_10490</name>
</gene>
<reference evidence="6 7" key="1">
    <citation type="submission" date="2018-03" db="EMBL/GenBank/DDBJ databases">
        <title>Actinopolyspora mortivallis from Sahara, screening for active biomolecules.</title>
        <authorList>
            <person name="Selama O."/>
            <person name="Wellington E.M.H."/>
            <person name="Hacene H."/>
        </authorList>
    </citation>
    <scope>NUCLEOTIDE SEQUENCE [LARGE SCALE GENOMIC DNA]</scope>
    <source>
        <strain evidence="6 7">M5A</strain>
    </source>
</reference>
<dbReference type="InterPro" id="IPR043129">
    <property type="entry name" value="ATPase_NBD"/>
</dbReference>
<evidence type="ECO:0000256" key="4">
    <source>
        <dbReference type="SAM" id="MobiDB-lite"/>
    </source>
</evidence>
<accession>A0A2T0GWL1</accession>
<dbReference type="Gene3D" id="3.90.640.10">
    <property type="entry name" value="Actin, Chain A, domain 4"/>
    <property type="match status" value="1"/>
</dbReference>
<evidence type="ECO:0000256" key="1">
    <source>
        <dbReference type="ARBA" id="ARBA00022741"/>
    </source>
</evidence>